<proteinExistence type="predicted"/>
<dbReference type="Proteomes" id="UP001163321">
    <property type="component" value="Chromosome 1"/>
</dbReference>
<comment type="caution">
    <text evidence="1">The sequence shown here is derived from an EMBL/GenBank/DDBJ whole genome shotgun (WGS) entry which is preliminary data.</text>
</comment>
<sequence length="386" mass="43396">MQAYFAYNAEHEDSRHVHYIDYPKDHVWKIQAKAWAPRQRGAASVGRMYFVPPTSGERFFLRLLLTVVPGAQSFEHLRTVDVVVHPTFQSACGALGLLQEDTEWDLCLREACFHQNAPRLRNLFATLLLYVPPFARRYVYDMTHDTRQRRDQEEGTREDAINDALLLLDERLALSNKSLRDFPEMPIPVQPAGVILRNAQLRAERAYDRLALQDQVDRDMPQYILRVGNGEGPPVRGNNAVVSFGDASPSAGVEIALYAGITRCETLVALINKVYPSLPLHFAEQGYVDGRAILTTKNAEVNQLNDMIAALIPGEEQFPLQLAFAMTINKAQGQKMDTVGIHLPEPVFTHGQLYVVLSRASRVSDVALHCPNGESTTNVVYKKMLQ</sequence>
<name>A0ACC0WU35_9STRA</name>
<dbReference type="EMBL" id="CM047580">
    <property type="protein sequence ID" value="KAI9922282.1"/>
    <property type="molecule type" value="Genomic_DNA"/>
</dbReference>
<accession>A0ACC0WU35</accession>
<gene>
    <name evidence="1" type="ORF">PsorP6_000562</name>
</gene>
<reference evidence="1 2" key="1">
    <citation type="journal article" date="2022" name="bioRxiv">
        <title>The genome of the oomycete Peronosclerospora sorghi, a cosmopolitan pathogen of maize and sorghum, is inflated with dispersed pseudogenes.</title>
        <authorList>
            <person name="Fletcher K."/>
            <person name="Martin F."/>
            <person name="Isakeit T."/>
            <person name="Cavanaugh K."/>
            <person name="Magill C."/>
            <person name="Michelmore R."/>
        </authorList>
    </citation>
    <scope>NUCLEOTIDE SEQUENCE [LARGE SCALE GENOMIC DNA]</scope>
    <source>
        <strain evidence="1">P6</strain>
    </source>
</reference>
<organism evidence="1 2">
    <name type="scientific">Peronosclerospora sorghi</name>
    <dbReference type="NCBI Taxonomy" id="230839"/>
    <lineage>
        <taxon>Eukaryota</taxon>
        <taxon>Sar</taxon>
        <taxon>Stramenopiles</taxon>
        <taxon>Oomycota</taxon>
        <taxon>Peronosporomycetes</taxon>
        <taxon>Peronosporales</taxon>
        <taxon>Peronosporaceae</taxon>
        <taxon>Peronosclerospora</taxon>
    </lineage>
</organism>
<evidence type="ECO:0000313" key="1">
    <source>
        <dbReference type="EMBL" id="KAI9922282.1"/>
    </source>
</evidence>
<protein>
    <submittedName>
        <fullName evidence="1">Uncharacterized protein</fullName>
    </submittedName>
</protein>
<keyword evidence="2" id="KW-1185">Reference proteome</keyword>
<evidence type="ECO:0000313" key="2">
    <source>
        <dbReference type="Proteomes" id="UP001163321"/>
    </source>
</evidence>